<feature type="compositionally biased region" description="Polar residues" evidence="1">
    <location>
        <begin position="469"/>
        <end position="480"/>
    </location>
</feature>
<dbReference type="STRING" id="349521.HCH_00120"/>
<dbReference type="SUPFAM" id="SSF63829">
    <property type="entry name" value="Calcium-dependent phosphotriesterase"/>
    <property type="match status" value="1"/>
</dbReference>
<evidence type="ECO:0000313" key="2">
    <source>
        <dbReference type="EMBL" id="ABC27041.1"/>
    </source>
</evidence>
<feature type="region of interest" description="Disordered" evidence="1">
    <location>
        <begin position="603"/>
        <end position="623"/>
    </location>
</feature>
<keyword evidence="3" id="KW-1185">Reference proteome</keyword>
<dbReference type="AlphaFoldDB" id="Q2SQN3"/>
<dbReference type="EMBL" id="CP000155">
    <property type="protein sequence ID" value="ABC27041.1"/>
    <property type="molecule type" value="Genomic_DNA"/>
</dbReference>
<sequence length="638" mass="70306">MTVQHPQYGWEIKDSDDIPSSPEQGRSFFDILQARTSRRSVLRGFAAGAAASGVSLTGCSAIMAGSDKGELTFTELPHGQDETFHVAPGYEHDVLISWGDKVLADAPAFDPHNQSAQAQSKQFGYNNDFVGFLSLPLGSDNSDHGLLAVNHEYTISELMFPGSPKTDQMSKAQADIDMMAHGLSIIEIKKTDGKWAVVQGSKYNRRITPVTEMRMTGPAAGSDRLRTAISQDGVRTLGTYGNCAGGVTPWGTVLTAEENVQNYFKGDPTKTKEAENYRRFGLSGEHEYAWANYYDRWNLAKSPNEPLHVGWIVEIDPFDPESRPQKRTALGRCKHEGCNVYVNKDNRVVAYTGDDQRFEYVYKFVSKNKYDPSNRAANMRLLEEGTLYVAEFTDGGLVTWRPLVFGQGPLTAANGFRNQGDVMIDVRKAADLLGATRMDRPEDVEVNPQTGSVFVMLTNNSKRKEGDTNAANPRAKNQSGHIIEMTPPDGDHTADRFMWDMFIIAGNPQTEGAKYHPDISANGWFADPDNCAFDNHGNLWIATDGAYKDGVADGVWACAVSGEARALTKHFLRTPLQAELCGPFFTPDNQSFFCSVQHPGEEGTYDQPTTRWPDFRNDLPPRPSVVAINKTGGGRIGS</sequence>
<feature type="region of interest" description="Disordered" evidence="1">
    <location>
        <begin position="1"/>
        <end position="24"/>
    </location>
</feature>
<dbReference type="eggNOG" id="COG3211">
    <property type="taxonomic scope" value="Bacteria"/>
</dbReference>
<gene>
    <name evidence="2" type="ordered locus">HCH_00120</name>
</gene>
<feature type="region of interest" description="Disordered" evidence="1">
    <location>
        <begin position="463"/>
        <end position="484"/>
    </location>
</feature>
<accession>Q2SQN3</accession>
<dbReference type="HOGENOM" id="CLU_018570_2_0_6"/>
<evidence type="ECO:0000313" key="3">
    <source>
        <dbReference type="Proteomes" id="UP000000238"/>
    </source>
</evidence>
<dbReference type="PANTHER" id="PTHR35399:SF2">
    <property type="entry name" value="DUF839 DOMAIN-CONTAINING PROTEIN"/>
    <property type="match status" value="1"/>
</dbReference>
<name>Q2SQN3_HAHCH</name>
<dbReference type="Pfam" id="PF05787">
    <property type="entry name" value="PhoX"/>
    <property type="match status" value="1"/>
</dbReference>
<dbReference type="KEGG" id="hch:HCH_00120"/>
<dbReference type="Proteomes" id="UP000000238">
    <property type="component" value="Chromosome"/>
</dbReference>
<proteinExistence type="predicted"/>
<organism evidence="2 3">
    <name type="scientific">Hahella chejuensis (strain KCTC 2396)</name>
    <dbReference type="NCBI Taxonomy" id="349521"/>
    <lineage>
        <taxon>Bacteria</taxon>
        <taxon>Pseudomonadati</taxon>
        <taxon>Pseudomonadota</taxon>
        <taxon>Gammaproteobacteria</taxon>
        <taxon>Oceanospirillales</taxon>
        <taxon>Hahellaceae</taxon>
        <taxon>Hahella</taxon>
    </lineage>
</organism>
<protein>
    <submittedName>
        <fullName evidence="2">Predicted phosphatase</fullName>
    </submittedName>
</protein>
<evidence type="ECO:0000256" key="1">
    <source>
        <dbReference type="SAM" id="MobiDB-lite"/>
    </source>
</evidence>
<reference evidence="2 3" key="1">
    <citation type="journal article" date="2005" name="Nucleic Acids Res.">
        <title>Genomic blueprint of Hahella chejuensis, a marine microbe producing an algicidal agent.</title>
        <authorList>
            <person name="Jeong H."/>
            <person name="Yim J.H."/>
            <person name="Lee C."/>
            <person name="Choi S.-H."/>
            <person name="Park Y.K."/>
            <person name="Yoon S.H."/>
            <person name="Hur C.-G."/>
            <person name="Kang H.-Y."/>
            <person name="Kim D."/>
            <person name="Lee H.H."/>
            <person name="Park K.H."/>
            <person name="Park S.-H."/>
            <person name="Park H.-S."/>
            <person name="Lee H.K."/>
            <person name="Oh T.K."/>
            <person name="Kim J.F."/>
        </authorList>
    </citation>
    <scope>NUCLEOTIDE SEQUENCE [LARGE SCALE GENOMIC DNA]</scope>
    <source>
        <strain evidence="2 3">KCTC 2396</strain>
    </source>
</reference>
<dbReference type="PANTHER" id="PTHR35399">
    <property type="entry name" value="SLR8030 PROTEIN"/>
    <property type="match status" value="1"/>
</dbReference>
<dbReference type="OrthoDB" id="9801383at2"/>
<dbReference type="RefSeq" id="WP_011394118.1">
    <property type="nucleotide sequence ID" value="NC_007645.1"/>
</dbReference>
<dbReference type="InterPro" id="IPR008557">
    <property type="entry name" value="PhoX"/>
</dbReference>